<evidence type="ECO:0000313" key="2">
    <source>
        <dbReference type="EMBL" id="KAK9123150.1"/>
    </source>
</evidence>
<feature type="compositionally biased region" description="Polar residues" evidence="1">
    <location>
        <begin position="360"/>
        <end position="373"/>
    </location>
</feature>
<name>A0AAP0IXU0_9MAGN</name>
<feature type="region of interest" description="Disordered" evidence="1">
    <location>
        <begin position="74"/>
        <end position="120"/>
    </location>
</feature>
<accession>A0AAP0IXU0</accession>
<feature type="compositionally biased region" description="Acidic residues" evidence="1">
    <location>
        <begin position="189"/>
        <end position="215"/>
    </location>
</feature>
<feature type="compositionally biased region" description="Basic and acidic residues" evidence="1">
    <location>
        <begin position="350"/>
        <end position="359"/>
    </location>
</feature>
<comment type="caution">
    <text evidence="2">The sequence shown here is derived from an EMBL/GenBank/DDBJ whole genome shotgun (WGS) entry which is preliminary data.</text>
</comment>
<dbReference type="Proteomes" id="UP001417504">
    <property type="component" value="Unassembled WGS sequence"/>
</dbReference>
<dbReference type="AlphaFoldDB" id="A0AAP0IXU0"/>
<keyword evidence="3" id="KW-1185">Reference proteome</keyword>
<organism evidence="2 3">
    <name type="scientific">Stephania japonica</name>
    <dbReference type="NCBI Taxonomy" id="461633"/>
    <lineage>
        <taxon>Eukaryota</taxon>
        <taxon>Viridiplantae</taxon>
        <taxon>Streptophyta</taxon>
        <taxon>Embryophyta</taxon>
        <taxon>Tracheophyta</taxon>
        <taxon>Spermatophyta</taxon>
        <taxon>Magnoliopsida</taxon>
        <taxon>Ranunculales</taxon>
        <taxon>Menispermaceae</taxon>
        <taxon>Menispermoideae</taxon>
        <taxon>Cissampelideae</taxon>
        <taxon>Stephania</taxon>
    </lineage>
</organism>
<feature type="region of interest" description="Disordered" evidence="1">
    <location>
        <begin position="338"/>
        <end position="394"/>
    </location>
</feature>
<feature type="compositionally biased region" description="Basic and acidic residues" evidence="1">
    <location>
        <begin position="216"/>
        <end position="225"/>
    </location>
</feature>
<feature type="compositionally biased region" description="Basic residues" evidence="1">
    <location>
        <begin position="375"/>
        <end position="394"/>
    </location>
</feature>
<feature type="region of interest" description="Disordered" evidence="1">
    <location>
        <begin position="153"/>
        <end position="236"/>
    </location>
</feature>
<feature type="compositionally biased region" description="Polar residues" evidence="1">
    <location>
        <begin position="153"/>
        <end position="162"/>
    </location>
</feature>
<protein>
    <submittedName>
        <fullName evidence="2">Uncharacterized protein</fullName>
    </submittedName>
</protein>
<evidence type="ECO:0000256" key="1">
    <source>
        <dbReference type="SAM" id="MobiDB-lite"/>
    </source>
</evidence>
<proteinExistence type="predicted"/>
<feature type="compositionally biased region" description="Acidic residues" evidence="1">
    <location>
        <begin position="163"/>
        <end position="182"/>
    </location>
</feature>
<reference evidence="2 3" key="1">
    <citation type="submission" date="2024-01" db="EMBL/GenBank/DDBJ databases">
        <title>Genome assemblies of Stephania.</title>
        <authorList>
            <person name="Yang L."/>
        </authorList>
    </citation>
    <scope>NUCLEOTIDE SEQUENCE [LARGE SCALE GENOMIC DNA]</scope>
    <source>
        <strain evidence="2">QJT</strain>
        <tissue evidence="2">Leaf</tissue>
    </source>
</reference>
<dbReference type="EMBL" id="JBBNAE010000005">
    <property type="protein sequence ID" value="KAK9123150.1"/>
    <property type="molecule type" value="Genomic_DNA"/>
</dbReference>
<evidence type="ECO:0000313" key="3">
    <source>
        <dbReference type="Proteomes" id="UP001417504"/>
    </source>
</evidence>
<gene>
    <name evidence="2" type="ORF">Sjap_012752</name>
</gene>
<sequence>MYLRQAVGPPARLVAQSWRRVEWKTDERDEVRKKMSGDGSEVFHESCLPWSLLVRASEGKGVVAICALEGKGGGGGMARSKKPVTREETGNTVGLCGGRRGRRPQTASYRKSKESARVTNASDVAKVLDETSAINASATATVGREIEVHKSQVTTAETSFSDSIEEEQDELQEQEADGEYEGDEGKNEDQEEAEEEGEDKAEDKAEEGEQEDSDEVEVRSHGKAREKSKRSSRKMPEMWERWQDHVLSARSRGKRATYACETAPEHMPWFLKISHPTIENPEYCVGGNLDGDDLLDHLRQTVDVVLKWRSLPPGEADMASAFKMADDVLMHLTGKGVASSATTTSGGNEPARKSEHDSHATQSQSHTNANESSPSKRREHGKLQHKKKRSKTNE</sequence>